<organism evidence="2 3">
    <name type="scientific">Kineococcus glutinatus</name>
    <dbReference type="NCBI Taxonomy" id="1070872"/>
    <lineage>
        <taxon>Bacteria</taxon>
        <taxon>Bacillati</taxon>
        <taxon>Actinomycetota</taxon>
        <taxon>Actinomycetes</taxon>
        <taxon>Kineosporiales</taxon>
        <taxon>Kineosporiaceae</taxon>
        <taxon>Kineococcus</taxon>
    </lineage>
</organism>
<gene>
    <name evidence="2" type="ORF">GCM10023225_22990</name>
</gene>
<evidence type="ECO:0000313" key="2">
    <source>
        <dbReference type="EMBL" id="GAA4982640.1"/>
    </source>
</evidence>
<proteinExistence type="predicted"/>
<comment type="caution">
    <text evidence="2">The sequence shown here is derived from an EMBL/GenBank/DDBJ whole genome shotgun (WGS) entry which is preliminary data.</text>
</comment>
<keyword evidence="3" id="KW-1185">Reference proteome</keyword>
<name>A0ABP9HYN8_9ACTN</name>
<dbReference type="Proteomes" id="UP001501195">
    <property type="component" value="Unassembled WGS sequence"/>
</dbReference>
<dbReference type="EMBL" id="BAABIL010000340">
    <property type="protein sequence ID" value="GAA4982640.1"/>
    <property type="molecule type" value="Genomic_DNA"/>
</dbReference>
<feature type="region of interest" description="Disordered" evidence="1">
    <location>
        <begin position="82"/>
        <end position="104"/>
    </location>
</feature>
<evidence type="ECO:0000313" key="3">
    <source>
        <dbReference type="Proteomes" id="UP001501195"/>
    </source>
</evidence>
<accession>A0ABP9HYN8</accession>
<dbReference type="RefSeq" id="WP_345712695.1">
    <property type="nucleotide sequence ID" value="NZ_BAABIL010000340.1"/>
</dbReference>
<sequence length="104" mass="10721">MPQLTDDDRRIHAFVANWYRTHRGALPAERVADAVGLPCEAVCAAAGVLAVATGVRIARSASPAGGTSGVLFVDAPPTTHRLLDLTGTGPTTADLTGARTRLTS</sequence>
<reference evidence="3" key="1">
    <citation type="journal article" date="2019" name="Int. J. Syst. Evol. Microbiol.">
        <title>The Global Catalogue of Microorganisms (GCM) 10K type strain sequencing project: providing services to taxonomists for standard genome sequencing and annotation.</title>
        <authorList>
            <consortium name="The Broad Institute Genomics Platform"/>
            <consortium name="The Broad Institute Genome Sequencing Center for Infectious Disease"/>
            <person name="Wu L."/>
            <person name="Ma J."/>
        </authorList>
    </citation>
    <scope>NUCLEOTIDE SEQUENCE [LARGE SCALE GENOMIC DNA]</scope>
    <source>
        <strain evidence="3">JCM 18126</strain>
    </source>
</reference>
<protein>
    <submittedName>
        <fullName evidence="2">Uncharacterized protein</fullName>
    </submittedName>
</protein>
<evidence type="ECO:0000256" key="1">
    <source>
        <dbReference type="SAM" id="MobiDB-lite"/>
    </source>
</evidence>